<dbReference type="GO" id="GO:0020037">
    <property type="term" value="F:heme binding"/>
    <property type="evidence" value="ECO:0007669"/>
    <property type="project" value="InterPro"/>
</dbReference>
<keyword evidence="1" id="KW-0813">Transport</keyword>
<name>A0A975DJN5_9GAMM</name>
<dbReference type="RefSeq" id="WP_208844492.1">
    <property type="nucleotide sequence ID" value="NZ_CP072133.1"/>
</dbReference>
<dbReference type="Proteomes" id="UP000664904">
    <property type="component" value="Chromosome"/>
</dbReference>
<dbReference type="Pfam" id="PF01152">
    <property type="entry name" value="Bac_globin"/>
    <property type="match status" value="1"/>
</dbReference>
<sequence>MLLFALIVSGLSACQSTSGTLYEQIGGAEGNEKLVDAFINQIGNDPVILPFFENASVAHFRAGFLTHLCDVLDGPCEFRGDSMVQIHTGMHIGESEFNRVVELLVAAMNERRISTPLQNQILARLAPLRGEVIHR</sequence>
<evidence type="ECO:0000256" key="5">
    <source>
        <dbReference type="PIRSR" id="PIRSR601486-1"/>
    </source>
</evidence>
<dbReference type="GO" id="GO:0046872">
    <property type="term" value="F:metal ion binding"/>
    <property type="evidence" value="ECO:0007669"/>
    <property type="project" value="UniProtKB-KW"/>
</dbReference>
<dbReference type="AlphaFoldDB" id="A0A975DJN5"/>
<evidence type="ECO:0000313" key="6">
    <source>
        <dbReference type="EMBL" id="QTH72869.1"/>
    </source>
</evidence>
<evidence type="ECO:0000256" key="1">
    <source>
        <dbReference type="ARBA" id="ARBA00022448"/>
    </source>
</evidence>
<dbReference type="InterPro" id="IPR012292">
    <property type="entry name" value="Globin/Proto"/>
</dbReference>
<dbReference type="SUPFAM" id="SSF46458">
    <property type="entry name" value="Globin-like"/>
    <property type="match status" value="1"/>
</dbReference>
<gene>
    <name evidence="6" type="ORF">J5O05_07935</name>
</gene>
<dbReference type="KEGG" id="pxi:J5O05_07935"/>
<evidence type="ECO:0000256" key="4">
    <source>
        <dbReference type="ARBA" id="ARBA00023004"/>
    </source>
</evidence>
<keyword evidence="4 5" id="KW-0408">Iron</keyword>
<keyword evidence="2 5" id="KW-0349">Heme</keyword>
<protein>
    <submittedName>
        <fullName evidence="6">Group 1 truncated hemoglobin</fullName>
    </submittedName>
</protein>
<keyword evidence="7" id="KW-1185">Reference proteome</keyword>
<dbReference type="EMBL" id="CP072133">
    <property type="protein sequence ID" value="QTH72869.1"/>
    <property type="molecule type" value="Genomic_DNA"/>
</dbReference>
<organism evidence="6 7">
    <name type="scientific">Pseudoalteromonas xiamenensis</name>
    <dbReference type="NCBI Taxonomy" id="882626"/>
    <lineage>
        <taxon>Bacteria</taxon>
        <taxon>Pseudomonadati</taxon>
        <taxon>Pseudomonadota</taxon>
        <taxon>Gammaproteobacteria</taxon>
        <taxon>Alteromonadales</taxon>
        <taxon>Pseudoalteromonadaceae</taxon>
        <taxon>Pseudoalteromonas</taxon>
    </lineage>
</organism>
<evidence type="ECO:0000256" key="2">
    <source>
        <dbReference type="ARBA" id="ARBA00022617"/>
    </source>
</evidence>
<dbReference type="CDD" id="cd00454">
    <property type="entry name" value="TrHb1_N"/>
    <property type="match status" value="1"/>
</dbReference>
<dbReference type="InterPro" id="IPR009050">
    <property type="entry name" value="Globin-like_sf"/>
</dbReference>
<proteinExistence type="predicted"/>
<evidence type="ECO:0000256" key="3">
    <source>
        <dbReference type="ARBA" id="ARBA00022723"/>
    </source>
</evidence>
<feature type="binding site" description="distal binding residue" evidence="5">
    <location>
        <position position="87"/>
    </location>
    <ligand>
        <name>heme</name>
        <dbReference type="ChEBI" id="CHEBI:30413"/>
    </ligand>
    <ligandPart>
        <name>Fe</name>
        <dbReference type="ChEBI" id="CHEBI:18248"/>
    </ligandPart>
</feature>
<reference evidence="6" key="1">
    <citation type="submission" date="2021-03" db="EMBL/GenBank/DDBJ databases">
        <title>Complete Genome of Pseudoalteromonas xiamenensis STKMTI.2, a new potential marine bacterium producing anti-Vibrio compounds.</title>
        <authorList>
            <person name="Handayani D.P."/>
            <person name="Isnansetyo A."/>
            <person name="Istiqomah I."/>
            <person name="Jumina J."/>
        </authorList>
    </citation>
    <scope>NUCLEOTIDE SEQUENCE</scope>
    <source>
        <strain evidence="6">STKMTI.2</strain>
    </source>
</reference>
<dbReference type="Gene3D" id="1.10.490.10">
    <property type="entry name" value="Globins"/>
    <property type="match status" value="1"/>
</dbReference>
<dbReference type="InterPro" id="IPR001486">
    <property type="entry name" value="Hemoglobin_trunc"/>
</dbReference>
<evidence type="ECO:0000313" key="7">
    <source>
        <dbReference type="Proteomes" id="UP000664904"/>
    </source>
</evidence>
<accession>A0A975DJN5</accession>
<keyword evidence="3 5" id="KW-0479">Metal-binding</keyword>
<dbReference type="GO" id="GO:0019825">
    <property type="term" value="F:oxygen binding"/>
    <property type="evidence" value="ECO:0007669"/>
    <property type="project" value="InterPro"/>
</dbReference>